<evidence type="ECO:0000256" key="8">
    <source>
        <dbReference type="ARBA" id="ARBA00049427"/>
    </source>
</evidence>
<dbReference type="EMBL" id="CH963852">
    <property type="protein sequence ID" value="EDW75430.1"/>
    <property type="molecule type" value="Genomic_DNA"/>
</dbReference>
<evidence type="ECO:0000256" key="9">
    <source>
        <dbReference type="RuleBase" id="RU367081"/>
    </source>
</evidence>
<organism evidence="11 12">
    <name type="scientific">Drosophila willistoni</name>
    <name type="common">Fruit fly</name>
    <dbReference type="NCBI Taxonomy" id="7260"/>
    <lineage>
        <taxon>Eukaryota</taxon>
        <taxon>Metazoa</taxon>
        <taxon>Ecdysozoa</taxon>
        <taxon>Arthropoda</taxon>
        <taxon>Hexapoda</taxon>
        <taxon>Insecta</taxon>
        <taxon>Pterygota</taxon>
        <taxon>Neoptera</taxon>
        <taxon>Endopterygota</taxon>
        <taxon>Diptera</taxon>
        <taxon>Brachycera</taxon>
        <taxon>Muscomorpha</taxon>
        <taxon>Ephydroidea</taxon>
        <taxon>Drosophilidae</taxon>
        <taxon>Drosophila</taxon>
        <taxon>Sophophora</taxon>
    </lineage>
</organism>
<evidence type="ECO:0000256" key="4">
    <source>
        <dbReference type="ARBA" id="ARBA00022989"/>
    </source>
</evidence>
<dbReference type="PANTHER" id="PTHR14624:SF0">
    <property type="entry name" value="POLYPRENOL REDUCTASE"/>
    <property type="match status" value="1"/>
</dbReference>
<comment type="function">
    <text evidence="9">Plays a key role in early steps of protein N-linked glycosylation by being involved in the conversion of polyprenol into dolichol. Acts as a polyprenal reductase that mediates the reduction of polyprenal into dolichal in a NADP-dependent mechanism. Dolichols are required for the synthesis of dolichol-linked monosaccharides and the oligosaccharide precursor used for N-glycosylation.</text>
</comment>
<evidence type="ECO:0000256" key="7">
    <source>
        <dbReference type="ARBA" id="ARBA00047186"/>
    </source>
</evidence>
<keyword evidence="9 11" id="KW-0560">Oxidoreductase</keyword>
<evidence type="ECO:0000256" key="6">
    <source>
        <dbReference type="ARBA" id="ARBA00046320"/>
    </source>
</evidence>
<dbReference type="HOGENOM" id="CLU_044409_2_0_1"/>
<protein>
    <recommendedName>
        <fullName evidence="7 9">Polyprenal reductase</fullName>
        <ecNumber evidence="2 9">1.3.1.94</ecNumber>
    </recommendedName>
</protein>
<dbReference type="Pfam" id="PF02544">
    <property type="entry name" value="Steroid_dh"/>
    <property type="match status" value="1"/>
</dbReference>
<evidence type="ECO:0000259" key="10">
    <source>
        <dbReference type="Pfam" id="PF02544"/>
    </source>
</evidence>
<dbReference type="EC" id="1.3.1.94" evidence="2 9"/>
<keyword evidence="12" id="KW-1185">Reference proteome</keyword>
<keyword evidence="4 9" id="KW-1133">Transmembrane helix</keyword>
<keyword evidence="5 9" id="KW-0472">Membrane</keyword>
<proteinExistence type="inferred from homology"/>
<dbReference type="Proteomes" id="UP000007798">
    <property type="component" value="Unassembled WGS sequence"/>
</dbReference>
<evidence type="ECO:0000256" key="5">
    <source>
        <dbReference type="ARBA" id="ARBA00023136"/>
    </source>
</evidence>
<dbReference type="PhylomeDB" id="B4MTJ1"/>
<dbReference type="OMA" id="RFYETNF"/>
<dbReference type="OrthoDB" id="5788137at2759"/>
<dbReference type="STRING" id="7260.B4MTJ1"/>
<dbReference type="PROSITE" id="PS50244">
    <property type="entry name" value="S5A_REDUCTASE"/>
    <property type="match status" value="1"/>
</dbReference>
<feature type="transmembrane region" description="Helical" evidence="9">
    <location>
        <begin position="21"/>
        <end position="43"/>
    </location>
</feature>
<dbReference type="GO" id="GO:0003865">
    <property type="term" value="F:3-oxo-5-alpha-steroid 4-dehydrogenase activity"/>
    <property type="evidence" value="ECO:0007669"/>
    <property type="project" value="TreeGrafter"/>
</dbReference>
<feature type="transmembrane region" description="Helical" evidence="9">
    <location>
        <begin position="211"/>
        <end position="233"/>
    </location>
</feature>
<dbReference type="PANTHER" id="PTHR14624">
    <property type="entry name" value="DFG10 PROTEIN"/>
    <property type="match status" value="1"/>
</dbReference>
<dbReference type="GO" id="GO:0005789">
    <property type="term" value="C:endoplasmic reticulum membrane"/>
    <property type="evidence" value="ECO:0007669"/>
    <property type="project" value="UniProtKB-SubCell"/>
</dbReference>
<evidence type="ECO:0000313" key="11">
    <source>
        <dbReference type="EMBL" id="EDW75430.1"/>
    </source>
</evidence>
<evidence type="ECO:0000313" key="12">
    <source>
        <dbReference type="Proteomes" id="UP000007798"/>
    </source>
</evidence>
<dbReference type="AlphaFoldDB" id="B4MTJ1"/>
<feature type="transmembrane region" description="Helical" evidence="9">
    <location>
        <begin position="79"/>
        <end position="99"/>
    </location>
</feature>
<dbReference type="InterPro" id="IPR039698">
    <property type="entry name" value="Dfg10/SRD5A3"/>
</dbReference>
<keyword evidence="9" id="KW-0256">Endoplasmic reticulum</keyword>
<dbReference type="GO" id="GO:0160198">
    <property type="term" value="F:polyprenal reductase activity"/>
    <property type="evidence" value="ECO:0007669"/>
    <property type="project" value="UniProtKB-EC"/>
</dbReference>
<gene>
    <name evidence="11" type="primary">Dwil\GK19081</name>
    <name evidence="11" type="ORF">Dwil_GK19081</name>
</gene>
<comment type="catalytic activity">
    <reaction evidence="8 9">
        <text>a di-trans,poly-cis-dolichal + NADP(+) = a di-trans,poly-cis-polyprenal + NADPH + H(+)</text>
        <dbReference type="Rhea" id="RHEA:80727"/>
        <dbReference type="Rhea" id="RHEA-COMP:19536"/>
        <dbReference type="Rhea" id="RHEA-COMP:19537"/>
        <dbReference type="ChEBI" id="CHEBI:15378"/>
        <dbReference type="ChEBI" id="CHEBI:57783"/>
        <dbReference type="ChEBI" id="CHEBI:58349"/>
        <dbReference type="ChEBI" id="CHEBI:231623"/>
        <dbReference type="ChEBI" id="CHEBI:231637"/>
        <dbReference type="EC" id="1.3.1.94"/>
    </reaction>
    <physiologicalReaction direction="right-to-left" evidence="8 9">
        <dbReference type="Rhea" id="RHEA:80729"/>
    </physiologicalReaction>
</comment>
<keyword evidence="9" id="KW-0521">NADP</keyword>
<dbReference type="InParanoid" id="B4MTJ1"/>
<evidence type="ECO:0000256" key="2">
    <source>
        <dbReference type="ARBA" id="ARBA00012522"/>
    </source>
</evidence>
<feature type="transmembrane region" description="Helical" evidence="9">
    <location>
        <begin position="171"/>
        <end position="191"/>
    </location>
</feature>
<evidence type="ECO:0000256" key="3">
    <source>
        <dbReference type="ARBA" id="ARBA00022692"/>
    </source>
</evidence>
<evidence type="ECO:0000256" key="1">
    <source>
        <dbReference type="ARBA" id="ARBA00004127"/>
    </source>
</evidence>
<reference evidence="11 12" key="1">
    <citation type="journal article" date="2007" name="Nature">
        <title>Evolution of genes and genomes on the Drosophila phylogeny.</title>
        <authorList>
            <consortium name="Drosophila 12 Genomes Consortium"/>
            <person name="Clark A.G."/>
            <person name="Eisen M.B."/>
            <person name="Smith D.R."/>
            <person name="Bergman C.M."/>
            <person name="Oliver B."/>
            <person name="Markow T.A."/>
            <person name="Kaufman T.C."/>
            <person name="Kellis M."/>
            <person name="Gelbart W."/>
            <person name="Iyer V.N."/>
            <person name="Pollard D.A."/>
            <person name="Sackton T.B."/>
            <person name="Larracuente A.M."/>
            <person name="Singh N.D."/>
            <person name="Abad J.P."/>
            <person name="Abt D.N."/>
            <person name="Adryan B."/>
            <person name="Aguade M."/>
            <person name="Akashi H."/>
            <person name="Anderson W.W."/>
            <person name="Aquadro C.F."/>
            <person name="Ardell D.H."/>
            <person name="Arguello R."/>
            <person name="Artieri C.G."/>
            <person name="Barbash D.A."/>
            <person name="Barker D."/>
            <person name="Barsanti P."/>
            <person name="Batterham P."/>
            <person name="Batzoglou S."/>
            <person name="Begun D."/>
            <person name="Bhutkar A."/>
            <person name="Blanco E."/>
            <person name="Bosak S.A."/>
            <person name="Bradley R.K."/>
            <person name="Brand A.D."/>
            <person name="Brent M.R."/>
            <person name="Brooks A.N."/>
            <person name="Brown R.H."/>
            <person name="Butlin R.K."/>
            <person name="Caggese C."/>
            <person name="Calvi B.R."/>
            <person name="Bernardo de Carvalho A."/>
            <person name="Caspi A."/>
            <person name="Castrezana S."/>
            <person name="Celniker S.E."/>
            <person name="Chang J.L."/>
            <person name="Chapple C."/>
            <person name="Chatterji S."/>
            <person name="Chinwalla A."/>
            <person name="Civetta A."/>
            <person name="Clifton S.W."/>
            <person name="Comeron J.M."/>
            <person name="Costello J.C."/>
            <person name="Coyne J.A."/>
            <person name="Daub J."/>
            <person name="David R.G."/>
            <person name="Delcher A.L."/>
            <person name="Delehaunty K."/>
            <person name="Do C.B."/>
            <person name="Ebling H."/>
            <person name="Edwards K."/>
            <person name="Eickbush T."/>
            <person name="Evans J.D."/>
            <person name="Filipski A."/>
            <person name="Findeiss S."/>
            <person name="Freyhult E."/>
            <person name="Fulton L."/>
            <person name="Fulton R."/>
            <person name="Garcia A.C."/>
            <person name="Gardiner A."/>
            <person name="Garfield D.A."/>
            <person name="Garvin B.E."/>
            <person name="Gibson G."/>
            <person name="Gilbert D."/>
            <person name="Gnerre S."/>
            <person name="Godfrey J."/>
            <person name="Good R."/>
            <person name="Gotea V."/>
            <person name="Gravely B."/>
            <person name="Greenberg A.J."/>
            <person name="Griffiths-Jones S."/>
            <person name="Gross S."/>
            <person name="Guigo R."/>
            <person name="Gustafson E.A."/>
            <person name="Haerty W."/>
            <person name="Hahn M.W."/>
            <person name="Halligan D.L."/>
            <person name="Halpern A.L."/>
            <person name="Halter G.M."/>
            <person name="Han M.V."/>
            <person name="Heger A."/>
            <person name="Hillier L."/>
            <person name="Hinrichs A.S."/>
            <person name="Holmes I."/>
            <person name="Hoskins R.A."/>
            <person name="Hubisz M.J."/>
            <person name="Hultmark D."/>
            <person name="Huntley M.A."/>
            <person name="Jaffe D.B."/>
            <person name="Jagadeeshan S."/>
            <person name="Jeck W.R."/>
            <person name="Johnson J."/>
            <person name="Jones C.D."/>
            <person name="Jordan W.C."/>
            <person name="Karpen G.H."/>
            <person name="Kataoka E."/>
            <person name="Keightley P.D."/>
            <person name="Kheradpour P."/>
            <person name="Kirkness E.F."/>
            <person name="Koerich L.B."/>
            <person name="Kristiansen K."/>
            <person name="Kudrna D."/>
            <person name="Kulathinal R.J."/>
            <person name="Kumar S."/>
            <person name="Kwok R."/>
            <person name="Lander E."/>
            <person name="Langley C.H."/>
            <person name="Lapoint R."/>
            <person name="Lazzaro B.P."/>
            <person name="Lee S.J."/>
            <person name="Levesque L."/>
            <person name="Li R."/>
            <person name="Lin C.F."/>
            <person name="Lin M.F."/>
            <person name="Lindblad-Toh K."/>
            <person name="Llopart A."/>
            <person name="Long M."/>
            <person name="Low L."/>
            <person name="Lozovsky E."/>
            <person name="Lu J."/>
            <person name="Luo M."/>
            <person name="Machado C.A."/>
            <person name="Makalowski W."/>
            <person name="Marzo M."/>
            <person name="Matsuda M."/>
            <person name="Matzkin L."/>
            <person name="McAllister B."/>
            <person name="McBride C.S."/>
            <person name="McKernan B."/>
            <person name="McKernan K."/>
            <person name="Mendez-Lago M."/>
            <person name="Minx P."/>
            <person name="Mollenhauer M.U."/>
            <person name="Montooth K."/>
            <person name="Mount S.M."/>
            <person name="Mu X."/>
            <person name="Myers E."/>
            <person name="Negre B."/>
            <person name="Newfeld S."/>
            <person name="Nielsen R."/>
            <person name="Noor M.A."/>
            <person name="O'Grady P."/>
            <person name="Pachter L."/>
            <person name="Papaceit M."/>
            <person name="Parisi M.J."/>
            <person name="Parisi M."/>
            <person name="Parts L."/>
            <person name="Pedersen J.S."/>
            <person name="Pesole G."/>
            <person name="Phillippy A.M."/>
            <person name="Ponting C.P."/>
            <person name="Pop M."/>
            <person name="Porcelli D."/>
            <person name="Powell J.R."/>
            <person name="Prohaska S."/>
            <person name="Pruitt K."/>
            <person name="Puig M."/>
            <person name="Quesneville H."/>
            <person name="Ram K.R."/>
            <person name="Rand D."/>
            <person name="Rasmussen M.D."/>
            <person name="Reed L.K."/>
            <person name="Reenan R."/>
            <person name="Reily A."/>
            <person name="Remington K.A."/>
            <person name="Rieger T.T."/>
            <person name="Ritchie M.G."/>
            <person name="Robin C."/>
            <person name="Rogers Y.H."/>
            <person name="Rohde C."/>
            <person name="Rozas J."/>
            <person name="Rubenfield M.J."/>
            <person name="Ruiz A."/>
            <person name="Russo S."/>
            <person name="Salzberg S.L."/>
            <person name="Sanchez-Gracia A."/>
            <person name="Saranga D.J."/>
            <person name="Sato H."/>
            <person name="Schaeffer S.W."/>
            <person name="Schatz M.C."/>
            <person name="Schlenke T."/>
            <person name="Schwartz R."/>
            <person name="Segarra C."/>
            <person name="Singh R.S."/>
            <person name="Sirot L."/>
            <person name="Sirota M."/>
            <person name="Sisneros N.B."/>
            <person name="Smith C.D."/>
            <person name="Smith T.F."/>
            <person name="Spieth J."/>
            <person name="Stage D.E."/>
            <person name="Stark A."/>
            <person name="Stephan W."/>
            <person name="Strausberg R.L."/>
            <person name="Strempel S."/>
            <person name="Sturgill D."/>
            <person name="Sutton G."/>
            <person name="Sutton G.G."/>
            <person name="Tao W."/>
            <person name="Teichmann S."/>
            <person name="Tobari Y.N."/>
            <person name="Tomimura Y."/>
            <person name="Tsolas J.M."/>
            <person name="Valente V.L."/>
            <person name="Venter E."/>
            <person name="Venter J.C."/>
            <person name="Vicario S."/>
            <person name="Vieira F.G."/>
            <person name="Vilella A.J."/>
            <person name="Villasante A."/>
            <person name="Walenz B."/>
            <person name="Wang J."/>
            <person name="Wasserman M."/>
            <person name="Watts T."/>
            <person name="Wilson D."/>
            <person name="Wilson R.K."/>
            <person name="Wing R.A."/>
            <person name="Wolfner M.F."/>
            <person name="Wong A."/>
            <person name="Wong G.K."/>
            <person name="Wu C.I."/>
            <person name="Wu G."/>
            <person name="Yamamoto D."/>
            <person name="Yang H.P."/>
            <person name="Yang S.P."/>
            <person name="Yorke J.A."/>
            <person name="Yoshida K."/>
            <person name="Zdobnov E."/>
            <person name="Zhang P."/>
            <person name="Zhang Y."/>
            <person name="Zimin A.V."/>
            <person name="Baldwin J."/>
            <person name="Abdouelleil A."/>
            <person name="Abdulkadir J."/>
            <person name="Abebe A."/>
            <person name="Abera B."/>
            <person name="Abreu J."/>
            <person name="Acer S.C."/>
            <person name="Aftuck L."/>
            <person name="Alexander A."/>
            <person name="An P."/>
            <person name="Anderson E."/>
            <person name="Anderson S."/>
            <person name="Arachi H."/>
            <person name="Azer M."/>
            <person name="Bachantsang P."/>
            <person name="Barry A."/>
            <person name="Bayul T."/>
            <person name="Berlin A."/>
            <person name="Bessette D."/>
            <person name="Bloom T."/>
            <person name="Blye J."/>
            <person name="Boguslavskiy L."/>
            <person name="Bonnet C."/>
            <person name="Boukhgalter B."/>
            <person name="Bourzgui I."/>
            <person name="Brown A."/>
            <person name="Cahill P."/>
            <person name="Channer S."/>
            <person name="Cheshatsang Y."/>
            <person name="Chuda L."/>
            <person name="Citroen M."/>
            <person name="Collymore A."/>
            <person name="Cooke P."/>
            <person name="Costello M."/>
            <person name="D'Aco K."/>
            <person name="Daza R."/>
            <person name="De Haan G."/>
            <person name="DeGray S."/>
            <person name="DeMaso C."/>
            <person name="Dhargay N."/>
            <person name="Dooley K."/>
            <person name="Dooley E."/>
            <person name="Doricent M."/>
            <person name="Dorje P."/>
            <person name="Dorjee K."/>
            <person name="Dupes A."/>
            <person name="Elong R."/>
            <person name="Falk J."/>
            <person name="Farina A."/>
            <person name="Faro S."/>
            <person name="Ferguson D."/>
            <person name="Fisher S."/>
            <person name="Foley C.D."/>
            <person name="Franke A."/>
            <person name="Friedrich D."/>
            <person name="Gadbois L."/>
            <person name="Gearin G."/>
            <person name="Gearin C.R."/>
            <person name="Giannoukos G."/>
            <person name="Goode T."/>
            <person name="Graham J."/>
            <person name="Grandbois E."/>
            <person name="Grewal S."/>
            <person name="Gyaltsen K."/>
            <person name="Hafez N."/>
            <person name="Hagos B."/>
            <person name="Hall J."/>
            <person name="Henson C."/>
            <person name="Hollinger A."/>
            <person name="Honan T."/>
            <person name="Huard M.D."/>
            <person name="Hughes L."/>
            <person name="Hurhula B."/>
            <person name="Husby M.E."/>
            <person name="Kamat A."/>
            <person name="Kanga B."/>
            <person name="Kashin S."/>
            <person name="Khazanovich D."/>
            <person name="Kisner P."/>
            <person name="Lance K."/>
            <person name="Lara M."/>
            <person name="Lee W."/>
            <person name="Lennon N."/>
            <person name="Letendre F."/>
            <person name="LeVine R."/>
            <person name="Lipovsky A."/>
            <person name="Liu X."/>
            <person name="Liu J."/>
            <person name="Liu S."/>
            <person name="Lokyitsang T."/>
            <person name="Lokyitsang Y."/>
            <person name="Lubonja R."/>
            <person name="Lui A."/>
            <person name="MacDonald P."/>
            <person name="Magnisalis V."/>
            <person name="Maru K."/>
            <person name="Matthews C."/>
            <person name="McCusker W."/>
            <person name="McDonough S."/>
            <person name="Mehta T."/>
            <person name="Meldrim J."/>
            <person name="Meneus L."/>
            <person name="Mihai O."/>
            <person name="Mihalev A."/>
            <person name="Mihova T."/>
            <person name="Mittelman R."/>
            <person name="Mlenga V."/>
            <person name="Montmayeur A."/>
            <person name="Mulrain L."/>
            <person name="Navidi A."/>
            <person name="Naylor J."/>
            <person name="Negash T."/>
            <person name="Nguyen T."/>
            <person name="Nguyen N."/>
            <person name="Nicol R."/>
            <person name="Norbu C."/>
            <person name="Norbu N."/>
            <person name="Novod N."/>
            <person name="O'Neill B."/>
            <person name="Osman S."/>
            <person name="Markiewicz E."/>
            <person name="Oyono O.L."/>
            <person name="Patti C."/>
            <person name="Phunkhang P."/>
            <person name="Pierre F."/>
            <person name="Priest M."/>
            <person name="Raghuraman S."/>
            <person name="Rege F."/>
            <person name="Reyes R."/>
            <person name="Rise C."/>
            <person name="Rogov P."/>
            <person name="Ross K."/>
            <person name="Ryan E."/>
            <person name="Settipalli S."/>
            <person name="Shea T."/>
            <person name="Sherpa N."/>
            <person name="Shi L."/>
            <person name="Shih D."/>
            <person name="Sparrow T."/>
            <person name="Spaulding J."/>
            <person name="Stalker J."/>
            <person name="Stange-Thomann N."/>
            <person name="Stavropoulos S."/>
            <person name="Stone C."/>
            <person name="Strader C."/>
            <person name="Tesfaye S."/>
            <person name="Thomson T."/>
            <person name="Thoulutsang Y."/>
            <person name="Thoulutsang D."/>
            <person name="Topham K."/>
            <person name="Topping I."/>
            <person name="Tsamla T."/>
            <person name="Vassiliev H."/>
            <person name="Vo A."/>
            <person name="Wangchuk T."/>
            <person name="Wangdi T."/>
            <person name="Weiand M."/>
            <person name="Wilkinson J."/>
            <person name="Wilson A."/>
            <person name="Yadav S."/>
            <person name="Young G."/>
            <person name="Yu Q."/>
            <person name="Zembek L."/>
            <person name="Zhong D."/>
            <person name="Zimmer A."/>
            <person name="Zwirko Z."/>
            <person name="Jaffe D.B."/>
            <person name="Alvarez P."/>
            <person name="Brockman W."/>
            <person name="Butler J."/>
            <person name="Chin C."/>
            <person name="Gnerre S."/>
            <person name="Grabherr M."/>
            <person name="Kleber M."/>
            <person name="Mauceli E."/>
            <person name="MacCallum I."/>
        </authorList>
    </citation>
    <scope>NUCLEOTIDE SEQUENCE [LARGE SCALE GENOMIC DNA]</scope>
    <source>
        <strain evidence="12">Tucson 14030-0811.24</strain>
    </source>
</reference>
<dbReference type="GO" id="GO:0102389">
    <property type="term" value="F:polyprenol reductase activity"/>
    <property type="evidence" value="ECO:0007669"/>
    <property type="project" value="UniProtKB-UniRule"/>
</dbReference>
<accession>B4MTJ1</accession>
<dbReference type="InterPro" id="IPR001104">
    <property type="entry name" value="3-oxo-5_a-steroid_4-DH_C"/>
</dbReference>
<dbReference type="eggNOG" id="KOG1640">
    <property type="taxonomic scope" value="Eukaryota"/>
</dbReference>
<name>B4MTJ1_DROWI</name>
<comment type="similarity">
    <text evidence="6 9">Belongs to the steroid 5-alpha reductase family. Polyprenal reductase subfamily.</text>
</comment>
<dbReference type="KEGG" id="dwi:6641644"/>
<dbReference type="GO" id="GO:0016095">
    <property type="term" value="P:polyprenol catabolic process"/>
    <property type="evidence" value="ECO:0007669"/>
    <property type="project" value="UniProtKB-UniRule"/>
</dbReference>
<comment type="subcellular location">
    <subcellularLocation>
        <location evidence="1">Endomembrane system</location>
        <topology evidence="1">Multi-pass membrane protein</topology>
    </subcellularLocation>
    <subcellularLocation>
        <location evidence="9">Endoplasmic reticulum membrane</location>
    </subcellularLocation>
</comment>
<dbReference type="UniPathway" id="UPA00378"/>
<sequence>MWWLSLISSLEEFIDRYNINLIQVNFFGFIITMVIFGGLMTLIESHLPNSFRQWFRYGKHSHKGETDALVSRLEVPKGWFKHFYIFALVWSLWALYLIVNCITRQQAAPEYALRFLDFMCGGSSNRVAQVDSNTALVGTVLLTLQCFRRFYETNFVQIFSKHSKMNLSHYTVGYIHYFGAIVSLLSHTTGFVRGTAPNEFTLKNISLLQGLYILIFLFSWHQQYASNIILVNLRKDQKTGSVKTERHLLPKGGWFNLISSPHMFFEIVMYYCLSDIYAPIRTWKLIFLWVASNQTVNALLTHQWYKENFKDYPKRRHAIVPFLL</sequence>
<keyword evidence="3 9" id="KW-0812">Transmembrane</keyword>
<dbReference type="GO" id="GO:0006488">
    <property type="term" value="P:dolichol-linked oligosaccharide biosynthetic process"/>
    <property type="evidence" value="ECO:0007669"/>
    <property type="project" value="UniProtKB-UniRule"/>
</dbReference>
<comment type="pathway">
    <text evidence="9">Protein modification; protein glycosylation.</text>
</comment>
<feature type="domain" description="3-oxo-5-alpha-steroid 4-dehydrogenase C-terminal" evidence="10">
    <location>
        <begin position="211"/>
        <end position="324"/>
    </location>
</feature>
<dbReference type="FunCoup" id="B4MTJ1">
    <property type="interactions" value="1060"/>
</dbReference>